<sequence length="217" mass="25134">MDSDDKPKKKRPERKVVETVHFNASGRKEDSAKNNEQLEKEYVREALAKPPTEGRDYFYEMLLNMRVPADKENNLPSVEFFNPVGIRLADALWDFGYRRIPELEVMRWRPSAGMAGQIHEMDEGIYYYKDPETGEWPDVDPIDYINPDDIRTEPDPENKGQFVATHIQSGHQARGRNRIKAHKALLDKLDDIEENGLPDEPPEGMKSRVPKPDRDDD</sequence>
<organism evidence="2 3">
    <name type="scientific">Gordonia phage Yvonnetastic</name>
    <dbReference type="NCBI Taxonomy" id="1821566"/>
    <lineage>
        <taxon>Viruses</taxon>
        <taxon>Duplodnaviria</taxon>
        <taxon>Heunggongvirae</taxon>
        <taxon>Uroviricota</taxon>
        <taxon>Caudoviricetes</taxon>
        <taxon>Yvonnevirus</taxon>
        <taxon>Yvonnevirus yvonnetastic</taxon>
        <taxon>Gordonia virus Yvonnetastic</taxon>
    </lineage>
</organism>
<protein>
    <submittedName>
        <fullName evidence="2">Uncharacterized protein</fullName>
    </submittedName>
</protein>
<feature type="compositionally biased region" description="Acidic residues" evidence="1">
    <location>
        <begin position="190"/>
        <end position="202"/>
    </location>
</feature>
<proteinExistence type="predicted"/>
<dbReference type="OrthoDB" id="22176at10239"/>
<name>A0A142K9A6_9CAUD</name>
<reference evidence="3" key="1">
    <citation type="submission" date="2016-03" db="EMBL/GenBank/DDBJ databases">
        <authorList>
            <person name="Ploux O."/>
        </authorList>
    </citation>
    <scope>NUCLEOTIDE SEQUENCE [LARGE SCALE GENOMIC DNA]</scope>
</reference>
<feature type="region of interest" description="Disordered" evidence="1">
    <location>
        <begin position="190"/>
        <end position="217"/>
    </location>
</feature>
<dbReference type="GeneID" id="29125107"/>
<evidence type="ECO:0000256" key="1">
    <source>
        <dbReference type="SAM" id="MobiDB-lite"/>
    </source>
</evidence>
<dbReference type="RefSeq" id="YP_009301199.1">
    <property type="nucleotide sequence ID" value="NC_031230.1"/>
</dbReference>
<feature type="compositionally biased region" description="Basic and acidic residues" evidence="1">
    <location>
        <begin position="203"/>
        <end position="217"/>
    </location>
</feature>
<keyword evidence="3" id="KW-1185">Reference proteome</keyword>
<accession>A0A142K9A6</accession>
<dbReference type="KEGG" id="vg:29125107"/>
<evidence type="ECO:0000313" key="3">
    <source>
        <dbReference type="Proteomes" id="UP000201371"/>
    </source>
</evidence>
<dbReference type="EMBL" id="KU963248">
    <property type="protein sequence ID" value="AMS02689.1"/>
    <property type="molecule type" value="Genomic_DNA"/>
</dbReference>
<evidence type="ECO:0000313" key="2">
    <source>
        <dbReference type="EMBL" id="AMS02689.1"/>
    </source>
</evidence>
<gene>
    <name evidence="2" type="primary">145</name>
    <name evidence="2" type="ORF">SEA_YVONNETASTIC_145</name>
</gene>
<dbReference type="Proteomes" id="UP000201371">
    <property type="component" value="Segment"/>
</dbReference>